<dbReference type="CDD" id="cd03789">
    <property type="entry name" value="GT9_LPS_heptosyltransferase"/>
    <property type="match status" value="1"/>
</dbReference>
<accession>A0A517T772</accession>
<dbReference type="Proteomes" id="UP000319976">
    <property type="component" value="Chromosome"/>
</dbReference>
<evidence type="ECO:0000256" key="4">
    <source>
        <dbReference type="ARBA" id="ARBA00044042"/>
    </source>
</evidence>
<comment type="catalytic activity">
    <reaction evidence="5">
        <text>an L-alpha-D-Hep-(1-&gt;5)-[alpha-Kdo-(2-&gt;4)]-alpha-Kdo-(2-&gt;6)-lipid A + ADP-L-glycero-beta-D-manno-heptose = an L-alpha-D-Hep-(1-&gt;3)-L-alpha-D-Hep-(1-&gt;5)-[alpha-Kdo-(2-&gt;4)]-alpha-Kdo-(2-&gt;6)-lipid A + ADP + H(+)</text>
        <dbReference type="Rhea" id="RHEA:74071"/>
        <dbReference type="ChEBI" id="CHEBI:15378"/>
        <dbReference type="ChEBI" id="CHEBI:61506"/>
        <dbReference type="ChEBI" id="CHEBI:193068"/>
        <dbReference type="ChEBI" id="CHEBI:193069"/>
        <dbReference type="ChEBI" id="CHEBI:456216"/>
        <dbReference type="EC" id="2.4.99.24"/>
    </reaction>
</comment>
<comment type="similarity">
    <text evidence="3">Belongs to the glycosyltransferase 9 family.</text>
</comment>
<dbReference type="GO" id="GO:0005829">
    <property type="term" value="C:cytosol"/>
    <property type="evidence" value="ECO:0007669"/>
    <property type="project" value="TreeGrafter"/>
</dbReference>
<name>A0A517T772_9PLAN</name>
<dbReference type="GO" id="GO:0009244">
    <property type="term" value="P:lipopolysaccharide core region biosynthetic process"/>
    <property type="evidence" value="ECO:0007669"/>
    <property type="project" value="TreeGrafter"/>
</dbReference>
<evidence type="ECO:0000313" key="7">
    <source>
        <dbReference type="Proteomes" id="UP000319976"/>
    </source>
</evidence>
<dbReference type="EMBL" id="CP036316">
    <property type="protein sequence ID" value="QDT64225.1"/>
    <property type="molecule type" value="Genomic_DNA"/>
</dbReference>
<organism evidence="6 7">
    <name type="scientific">Calycomorphotria hydatis</name>
    <dbReference type="NCBI Taxonomy" id="2528027"/>
    <lineage>
        <taxon>Bacteria</taxon>
        <taxon>Pseudomonadati</taxon>
        <taxon>Planctomycetota</taxon>
        <taxon>Planctomycetia</taxon>
        <taxon>Planctomycetales</taxon>
        <taxon>Planctomycetaceae</taxon>
        <taxon>Calycomorphotria</taxon>
    </lineage>
</organism>
<dbReference type="PANTHER" id="PTHR30160">
    <property type="entry name" value="TETRAACYLDISACCHARIDE 4'-KINASE-RELATED"/>
    <property type="match status" value="1"/>
</dbReference>
<protein>
    <recommendedName>
        <fullName evidence="4">lipopolysaccharide heptosyltransferase II</fullName>
        <ecNumber evidence="4">2.4.99.24</ecNumber>
    </recommendedName>
</protein>
<sequence length="398" mass="44026">MSAGWVSLQVSKWDSSCSYSAENLSSGTLGCVFPLARCEFVMSSLLKSADPARICLIKPSALGDVVQTLPLLPVLKDRFPKAEIDWVIRGDLAALIEHHPLLTNVVRYERKGGWNEWRSLLATLRQRKYDLTLDLQGLLRTGIMTMATGAKMRIGLQTAREFSSLACHELLNDTSKHVPAHARYWRVAETLGYAESRSPAQLPVSTNDQRWVQEQLQHLPKPLMAVAPGAMWETKRWPVEKFAVVAAKAYRRFGHSAILVGSPGELPLVNELERQLKRYIPHFAIVNLAGKTSLPQLTAVLNYVNVALANDSGPMHLAAAVGTPVTAVFTCTSPARSGPKDKRHRMVQTGVACAGSYKKKCPHHGEHHMSCHAELDSWAVFRAFEQMVLAQPQKKIAA</sequence>
<proteinExistence type="inferred from homology"/>
<keyword evidence="7" id="KW-1185">Reference proteome</keyword>
<reference evidence="6 7" key="1">
    <citation type="submission" date="2019-02" db="EMBL/GenBank/DDBJ databases">
        <title>Deep-cultivation of Planctomycetes and their phenomic and genomic characterization uncovers novel biology.</title>
        <authorList>
            <person name="Wiegand S."/>
            <person name="Jogler M."/>
            <person name="Boedeker C."/>
            <person name="Pinto D."/>
            <person name="Vollmers J."/>
            <person name="Rivas-Marin E."/>
            <person name="Kohn T."/>
            <person name="Peeters S.H."/>
            <person name="Heuer A."/>
            <person name="Rast P."/>
            <person name="Oberbeckmann S."/>
            <person name="Bunk B."/>
            <person name="Jeske O."/>
            <person name="Meyerdierks A."/>
            <person name="Storesund J.E."/>
            <person name="Kallscheuer N."/>
            <person name="Luecker S."/>
            <person name="Lage O.M."/>
            <person name="Pohl T."/>
            <person name="Merkel B.J."/>
            <person name="Hornburger P."/>
            <person name="Mueller R.-W."/>
            <person name="Bruemmer F."/>
            <person name="Labrenz M."/>
            <person name="Spormann A.M."/>
            <person name="Op den Camp H."/>
            <person name="Overmann J."/>
            <person name="Amann R."/>
            <person name="Jetten M.S.M."/>
            <person name="Mascher T."/>
            <person name="Medema M.H."/>
            <person name="Devos D.P."/>
            <person name="Kaster A.-K."/>
            <person name="Ovreas L."/>
            <person name="Rohde M."/>
            <person name="Galperin M.Y."/>
            <person name="Jogler C."/>
        </authorList>
    </citation>
    <scope>NUCLEOTIDE SEQUENCE [LARGE SCALE GENOMIC DNA]</scope>
    <source>
        <strain evidence="6 7">V22</strain>
    </source>
</reference>
<dbReference type="GO" id="GO:0008713">
    <property type="term" value="F:ADP-heptose-lipopolysaccharide heptosyltransferase activity"/>
    <property type="evidence" value="ECO:0007669"/>
    <property type="project" value="UniProtKB-EC"/>
</dbReference>
<evidence type="ECO:0000313" key="6">
    <source>
        <dbReference type="EMBL" id="QDT64225.1"/>
    </source>
</evidence>
<dbReference type="InterPro" id="IPR011910">
    <property type="entry name" value="RfaF"/>
</dbReference>
<dbReference type="NCBIfam" id="TIGR02195">
    <property type="entry name" value="heptsyl_trn_II"/>
    <property type="match status" value="1"/>
</dbReference>
<keyword evidence="1" id="KW-0328">Glycosyltransferase</keyword>
<dbReference type="Pfam" id="PF01075">
    <property type="entry name" value="Glyco_transf_9"/>
    <property type="match status" value="1"/>
</dbReference>
<dbReference type="SUPFAM" id="SSF53756">
    <property type="entry name" value="UDP-Glycosyltransferase/glycogen phosphorylase"/>
    <property type="match status" value="1"/>
</dbReference>
<evidence type="ECO:0000256" key="5">
    <source>
        <dbReference type="ARBA" id="ARBA00047503"/>
    </source>
</evidence>
<dbReference type="OrthoDB" id="9797795at2"/>
<dbReference type="InterPro" id="IPR051199">
    <property type="entry name" value="LPS_LOS_Heptosyltrfase"/>
</dbReference>
<evidence type="ECO:0000256" key="2">
    <source>
        <dbReference type="ARBA" id="ARBA00022679"/>
    </source>
</evidence>
<keyword evidence="2 6" id="KW-0808">Transferase</keyword>
<evidence type="ECO:0000256" key="1">
    <source>
        <dbReference type="ARBA" id="ARBA00022676"/>
    </source>
</evidence>
<evidence type="ECO:0000256" key="3">
    <source>
        <dbReference type="ARBA" id="ARBA00043995"/>
    </source>
</evidence>
<dbReference type="EC" id="2.4.99.24" evidence="4"/>
<dbReference type="AlphaFoldDB" id="A0A517T772"/>
<gene>
    <name evidence="6" type="primary">rfaQ</name>
    <name evidence="6" type="ORF">V22_14560</name>
</gene>
<dbReference type="Gene3D" id="3.40.50.2000">
    <property type="entry name" value="Glycogen Phosphorylase B"/>
    <property type="match status" value="2"/>
</dbReference>
<dbReference type="KEGG" id="chya:V22_14560"/>
<dbReference type="InterPro" id="IPR002201">
    <property type="entry name" value="Glyco_trans_9"/>
</dbReference>